<accession>A0A855X531</accession>
<keyword evidence="1" id="KW-0472">Membrane</keyword>
<protein>
    <recommendedName>
        <fullName evidence="4">AtpZ/AtpI family protein</fullName>
    </recommendedName>
</protein>
<feature type="transmembrane region" description="Helical" evidence="1">
    <location>
        <begin position="56"/>
        <end position="74"/>
    </location>
</feature>
<keyword evidence="1" id="KW-1133">Transmembrane helix</keyword>
<comment type="caution">
    <text evidence="2">The sequence shown here is derived from an EMBL/GenBank/DDBJ whole genome shotgun (WGS) entry which is preliminary data.</text>
</comment>
<dbReference type="EMBL" id="PQAP01000144">
    <property type="protein sequence ID" value="PWB70427.1"/>
    <property type="molecule type" value="Genomic_DNA"/>
</dbReference>
<reference evidence="2 3" key="1">
    <citation type="journal article" date="2018" name="ISME J.">
        <title>A methanotrophic archaeon couples anaerobic oxidation of methane to Fe(III) reduction.</title>
        <authorList>
            <person name="Cai C."/>
            <person name="Leu A.O."/>
            <person name="Xie G.J."/>
            <person name="Guo J."/>
            <person name="Feng Y."/>
            <person name="Zhao J.X."/>
            <person name="Tyson G.W."/>
            <person name="Yuan Z."/>
            <person name="Hu S."/>
        </authorList>
    </citation>
    <scope>NUCLEOTIDE SEQUENCE [LARGE SCALE GENOMIC DNA]</scope>
    <source>
        <strain evidence="2">FeB_12</strain>
    </source>
</reference>
<name>A0A855X531_9BACT</name>
<gene>
    <name evidence="2" type="ORF">C3F09_09060</name>
</gene>
<proteinExistence type="predicted"/>
<dbReference type="Proteomes" id="UP000250918">
    <property type="component" value="Unassembled WGS sequence"/>
</dbReference>
<dbReference type="Pfam" id="PF09527">
    <property type="entry name" value="ATPase_gene1"/>
    <property type="match status" value="1"/>
</dbReference>
<dbReference type="InterPro" id="IPR032820">
    <property type="entry name" value="ATPase_put"/>
</dbReference>
<evidence type="ECO:0000256" key="1">
    <source>
        <dbReference type="SAM" id="Phobius"/>
    </source>
</evidence>
<keyword evidence="1" id="KW-0812">Transmembrane</keyword>
<dbReference type="AlphaFoldDB" id="A0A855X531"/>
<feature type="transmembrane region" description="Helical" evidence="1">
    <location>
        <begin position="23"/>
        <end position="44"/>
    </location>
</feature>
<organism evidence="2 3">
    <name type="scientific">candidate division GN15 bacterium</name>
    <dbReference type="NCBI Taxonomy" id="2072418"/>
    <lineage>
        <taxon>Bacteria</taxon>
        <taxon>candidate division GN15</taxon>
    </lineage>
</organism>
<sequence>MTLLVFPPEDPGRKKNDRTYAQIALLGAVPAILVAAPLIGFFAGRWVDGKLGSDPYLTILGIILGFVAAGREIYKLVKRSEQLEKEKDSESDGT</sequence>
<evidence type="ECO:0000313" key="3">
    <source>
        <dbReference type="Proteomes" id="UP000250918"/>
    </source>
</evidence>
<evidence type="ECO:0008006" key="4">
    <source>
        <dbReference type="Google" id="ProtNLM"/>
    </source>
</evidence>
<evidence type="ECO:0000313" key="2">
    <source>
        <dbReference type="EMBL" id="PWB70427.1"/>
    </source>
</evidence>